<dbReference type="InterPro" id="IPR057619">
    <property type="entry name" value="PH_PHS1"/>
</dbReference>
<reference evidence="2 3" key="1">
    <citation type="submission" date="2022-03" db="EMBL/GenBank/DDBJ databases">
        <authorList>
            <person name="Nunn A."/>
            <person name="Chopra R."/>
            <person name="Nunn A."/>
            <person name="Contreras Garrido A."/>
        </authorList>
    </citation>
    <scope>NUCLEOTIDE SEQUENCE [LARGE SCALE GENOMIC DNA]</scope>
</reference>
<evidence type="ECO:0000259" key="1">
    <source>
        <dbReference type="Pfam" id="PF25349"/>
    </source>
</evidence>
<keyword evidence="3" id="KW-1185">Reference proteome</keyword>
<sequence>MAGSLTASVHEHHRGDAATLELSGWLIDFARFVPYPSSPSPYPGMVPLGKRELNPSPFGTWLSTSSPTASLHLLDELNRSDVILSVELGGKVLEEHYISKLNFSWPQMTCVSGFPPRGSRAILVSFKDSADEATSQHSNLFWIQKFALRFSTGDEAVTFVAALKEKLNGSEEAGIQKSETRSEICFQSDYNPENEIIPRATEQEPNMVKPPDSYFPEMLPRLEYQTGQTFYAPRSATMEEPNMVRHFDSYVPQMQPRLDYQIGQTLYPPQSTLTQTPYEPSMNLPPSFSTLLSGCFPNSTLDAGQTIVKQDPDLRSQILKYMEDSSFQDMLQKVERIIDEIGGNWIL</sequence>
<accession>A0AAU9RHE0</accession>
<dbReference type="Proteomes" id="UP000836841">
    <property type="component" value="Chromosome 1"/>
</dbReference>
<organism evidence="2 3">
    <name type="scientific">Thlaspi arvense</name>
    <name type="common">Field penny-cress</name>
    <dbReference type="NCBI Taxonomy" id="13288"/>
    <lineage>
        <taxon>Eukaryota</taxon>
        <taxon>Viridiplantae</taxon>
        <taxon>Streptophyta</taxon>
        <taxon>Embryophyta</taxon>
        <taxon>Tracheophyta</taxon>
        <taxon>Spermatophyta</taxon>
        <taxon>Magnoliopsida</taxon>
        <taxon>eudicotyledons</taxon>
        <taxon>Gunneridae</taxon>
        <taxon>Pentapetalae</taxon>
        <taxon>rosids</taxon>
        <taxon>malvids</taxon>
        <taxon>Brassicales</taxon>
        <taxon>Brassicaceae</taxon>
        <taxon>Thlaspideae</taxon>
        <taxon>Thlaspi</taxon>
    </lineage>
</organism>
<protein>
    <recommendedName>
        <fullName evidence="1">Poor homologous synapsis 1 PH domain-containing protein</fullName>
    </recommendedName>
</protein>
<evidence type="ECO:0000313" key="2">
    <source>
        <dbReference type="EMBL" id="CAH2038349.1"/>
    </source>
</evidence>
<name>A0AAU9RHE0_THLAR</name>
<dbReference type="Pfam" id="PF25349">
    <property type="entry name" value="PH_PHS1"/>
    <property type="match status" value="1"/>
</dbReference>
<feature type="domain" description="Poor homologous synapsis 1 PH" evidence="1">
    <location>
        <begin position="24"/>
        <end position="173"/>
    </location>
</feature>
<evidence type="ECO:0000313" key="3">
    <source>
        <dbReference type="Proteomes" id="UP000836841"/>
    </source>
</evidence>
<dbReference type="AlphaFoldDB" id="A0AAU9RHE0"/>
<proteinExistence type="predicted"/>
<gene>
    <name evidence="2" type="ORF">TAV2_LOCUS822</name>
</gene>
<dbReference type="EMBL" id="OU466857">
    <property type="protein sequence ID" value="CAH2038349.1"/>
    <property type="molecule type" value="Genomic_DNA"/>
</dbReference>